<keyword evidence="1 3" id="KW-0378">Hydrolase</keyword>
<dbReference type="AlphaFoldDB" id="A0A9W9GI51"/>
<reference evidence="3" key="1">
    <citation type="submission" date="2022-11" db="EMBL/GenBank/DDBJ databases">
        <authorList>
            <person name="Petersen C."/>
        </authorList>
    </citation>
    <scope>NUCLEOTIDE SEQUENCE</scope>
    <source>
        <strain evidence="3">IBT 22155</strain>
    </source>
</reference>
<name>A0A9W9GI51_9EURO</name>
<evidence type="ECO:0000256" key="1">
    <source>
        <dbReference type="ARBA" id="ARBA00022801"/>
    </source>
</evidence>
<proteinExistence type="predicted"/>
<dbReference type="GO" id="GO:0072330">
    <property type="term" value="P:monocarboxylic acid biosynthetic process"/>
    <property type="evidence" value="ECO:0007669"/>
    <property type="project" value="UniProtKB-ARBA"/>
</dbReference>
<dbReference type="GO" id="GO:0017000">
    <property type="term" value="P:antibiotic biosynthetic process"/>
    <property type="evidence" value="ECO:0007669"/>
    <property type="project" value="UniProtKB-ARBA"/>
</dbReference>
<dbReference type="RefSeq" id="XP_056517422.1">
    <property type="nucleotide sequence ID" value="XM_056671049.1"/>
</dbReference>
<dbReference type="SUPFAM" id="SSF53474">
    <property type="entry name" value="alpha/beta-Hydrolases"/>
    <property type="match status" value="1"/>
</dbReference>
<reference evidence="3" key="2">
    <citation type="journal article" date="2023" name="IMA Fungus">
        <title>Comparative genomic study of the Penicillium genus elucidates a diverse pangenome and 15 lateral gene transfer events.</title>
        <authorList>
            <person name="Petersen C."/>
            <person name="Sorensen T."/>
            <person name="Nielsen M.R."/>
            <person name="Sondergaard T.E."/>
            <person name="Sorensen J.L."/>
            <person name="Fitzpatrick D.A."/>
            <person name="Frisvad J.C."/>
            <person name="Nielsen K.L."/>
        </authorList>
    </citation>
    <scope>NUCLEOTIDE SEQUENCE</scope>
    <source>
        <strain evidence="3">IBT 22155</strain>
    </source>
</reference>
<dbReference type="InterPro" id="IPR029058">
    <property type="entry name" value="AB_hydrolase_fold"/>
</dbReference>
<organism evidence="3 4">
    <name type="scientific">Penicillium bovifimosum</name>
    <dbReference type="NCBI Taxonomy" id="126998"/>
    <lineage>
        <taxon>Eukaryota</taxon>
        <taxon>Fungi</taxon>
        <taxon>Dikarya</taxon>
        <taxon>Ascomycota</taxon>
        <taxon>Pezizomycotina</taxon>
        <taxon>Eurotiomycetes</taxon>
        <taxon>Eurotiomycetidae</taxon>
        <taxon>Eurotiales</taxon>
        <taxon>Aspergillaceae</taxon>
        <taxon>Penicillium</taxon>
    </lineage>
</organism>
<dbReference type="OrthoDB" id="408631at2759"/>
<comment type="caution">
    <text evidence="3">The sequence shown here is derived from an EMBL/GenBank/DDBJ whole genome shotgun (WGS) entry which is preliminary data.</text>
</comment>
<evidence type="ECO:0000313" key="3">
    <source>
        <dbReference type="EMBL" id="KAJ5120918.1"/>
    </source>
</evidence>
<dbReference type="EMBL" id="JAPQKL010000008">
    <property type="protein sequence ID" value="KAJ5120918.1"/>
    <property type="molecule type" value="Genomic_DNA"/>
</dbReference>
<dbReference type="Pfam" id="PF07859">
    <property type="entry name" value="Abhydrolase_3"/>
    <property type="match status" value="1"/>
</dbReference>
<dbReference type="InterPro" id="IPR013094">
    <property type="entry name" value="AB_hydrolase_3"/>
</dbReference>
<protein>
    <submittedName>
        <fullName evidence="3">Alpha/Beta hydrolase protein</fullName>
    </submittedName>
</protein>
<accession>A0A9W9GI51</accession>
<sequence>MDPYNTKEAILQLGIIDPVMKEIFKKNPPLDLSVLPYEVVRADSLMGEKATCERLSKHGTQETLKTIPMRDGYESEIRVIKPPDVQPSTPLVILIYGGGFIMGTNLQLVPWATATAALYGATVVLPSYRLAPEHKFPISHNDIWDTVKWLSTNASSLGADLSRGFIIGGSSAGANLSISTAHRAKRENLSPPITGVLASVPPCMTEETVPSKYKDLWLSHEQNALSPVCSAKDIEAWMKLFKPDYLSVDFSPLNSDVPLTGMPPTYVQVDGMDVLRDDGLIYERLLRDEGVPTRLDVYPGMPHGHWLWPEHPLSTTSQIDVLCAIGWLLGQEPAREEVERLWSTAP</sequence>
<feature type="domain" description="Alpha/beta hydrolase fold-3" evidence="2">
    <location>
        <begin position="93"/>
        <end position="305"/>
    </location>
</feature>
<dbReference type="GO" id="GO:0016787">
    <property type="term" value="F:hydrolase activity"/>
    <property type="evidence" value="ECO:0007669"/>
    <property type="project" value="UniProtKB-KW"/>
</dbReference>
<evidence type="ECO:0000313" key="4">
    <source>
        <dbReference type="Proteomes" id="UP001149079"/>
    </source>
</evidence>
<evidence type="ECO:0000259" key="2">
    <source>
        <dbReference type="Pfam" id="PF07859"/>
    </source>
</evidence>
<dbReference type="InterPro" id="IPR050300">
    <property type="entry name" value="GDXG_lipolytic_enzyme"/>
</dbReference>
<dbReference type="Gene3D" id="3.40.50.1820">
    <property type="entry name" value="alpha/beta hydrolase"/>
    <property type="match status" value="1"/>
</dbReference>
<dbReference type="PANTHER" id="PTHR48081:SF8">
    <property type="entry name" value="ALPHA_BETA HYDROLASE FOLD-3 DOMAIN-CONTAINING PROTEIN-RELATED"/>
    <property type="match status" value="1"/>
</dbReference>
<gene>
    <name evidence="3" type="ORF">N7515_010306</name>
</gene>
<keyword evidence="4" id="KW-1185">Reference proteome</keyword>
<dbReference type="PANTHER" id="PTHR48081">
    <property type="entry name" value="AB HYDROLASE SUPERFAMILY PROTEIN C4A8.06C"/>
    <property type="match status" value="1"/>
</dbReference>
<dbReference type="GeneID" id="81410220"/>
<dbReference type="Proteomes" id="UP001149079">
    <property type="component" value="Unassembled WGS sequence"/>
</dbReference>